<dbReference type="Gene3D" id="2.40.50.230">
    <property type="entry name" value="Gp5 N-terminal domain"/>
    <property type="match status" value="1"/>
</dbReference>
<proteinExistence type="predicted"/>
<comment type="caution">
    <text evidence="1">The sequence shown here is derived from an EMBL/GenBank/DDBJ whole genome shotgun (WGS) entry which is preliminary data.</text>
</comment>
<protein>
    <submittedName>
        <fullName evidence="1">Phage baseplate assembly protein V</fullName>
    </submittedName>
</protein>
<gene>
    <name evidence="1" type="ORF">ACFPTO_23610</name>
</gene>
<dbReference type="Gene3D" id="6.20.150.10">
    <property type="match status" value="1"/>
</dbReference>
<reference evidence="2" key="1">
    <citation type="journal article" date="2019" name="Int. J. Syst. Evol. Microbiol.">
        <title>The Global Catalogue of Microorganisms (GCM) 10K type strain sequencing project: providing services to taxonomists for standard genome sequencing and annotation.</title>
        <authorList>
            <consortium name="The Broad Institute Genomics Platform"/>
            <consortium name="The Broad Institute Genome Sequencing Center for Infectious Disease"/>
            <person name="Wu L."/>
            <person name="Ma J."/>
        </authorList>
    </citation>
    <scope>NUCLEOTIDE SEQUENCE [LARGE SCALE GENOMIC DNA]</scope>
    <source>
        <strain evidence="2">CCUG 56042</strain>
    </source>
</reference>
<dbReference type="RefSeq" id="WP_377715352.1">
    <property type="nucleotide sequence ID" value="NZ_JBHSMP010000038.1"/>
</dbReference>
<evidence type="ECO:0000313" key="1">
    <source>
        <dbReference type="EMBL" id="MFC5431755.1"/>
    </source>
</evidence>
<accession>A0ABW0JFN5</accession>
<dbReference type="Proteomes" id="UP001596103">
    <property type="component" value="Unassembled WGS sequence"/>
</dbReference>
<organism evidence="1 2">
    <name type="scientific">Paraburkholderia denitrificans</name>
    <dbReference type="NCBI Taxonomy" id="694025"/>
    <lineage>
        <taxon>Bacteria</taxon>
        <taxon>Pseudomonadati</taxon>
        <taxon>Pseudomonadota</taxon>
        <taxon>Betaproteobacteria</taxon>
        <taxon>Burkholderiales</taxon>
        <taxon>Burkholderiaceae</taxon>
        <taxon>Paraburkholderia</taxon>
    </lineage>
</organism>
<name>A0ABW0JFN5_9BURK</name>
<evidence type="ECO:0000313" key="2">
    <source>
        <dbReference type="Proteomes" id="UP001596103"/>
    </source>
</evidence>
<dbReference type="NCBIfam" id="TIGR01644">
    <property type="entry name" value="phage_P2_V"/>
    <property type="match status" value="1"/>
</dbReference>
<keyword evidence="2" id="KW-1185">Reference proteome</keyword>
<dbReference type="InterPro" id="IPR013046">
    <property type="entry name" value="GpV/Gp45"/>
</dbReference>
<dbReference type="EMBL" id="JBHSMP010000038">
    <property type="protein sequence ID" value="MFC5431755.1"/>
    <property type="molecule type" value="Genomic_DNA"/>
</dbReference>
<sequence>MDETFDEFGATIKYGTVSASRPGFARVRLTDLGNLRTMWLPIAYPKTQDDQCCWTYDNGEHVALLLDRRGEDGVILGAIYSDVDRPPVTDPNKFVIRFKDGALLEYDRATHVLRISGMQRVEMEAGVEVVVRAPKAVFDVADTRFTGSVTVDGQLAYKGGMSGSGGDGATAVIKGRVRVDGDIEASGKVMDAGGNSNHHRH</sequence>
<dbReference type="InterPro" id="IPR037026">
    <property type="entry name" value="Vgr_OB-fold_dom_sf"/>
</dbReference>